<accession>A0A8E0RMD0</accession>
<evidence type="ECO:0000256" key="6">
    <source>
        <dbReference type="ARBA" id="ARBA00022840"/>
    </source>
</evidence>
<dbReference type="InterPro" id="IPR000719">
    <property type="entry name" value="Prot_kinase_dom"/>
</dbReference>
<dbReference type="PROSITE" id="PS00108">
    <property type="entry name" value="PROTEIN_KINASE_ST"/>
    <property type="match status" value="1"/>
</dbReference>
<feature type="signal peptide" evidence="8">
    <location>
        <begin position="1"/>
        <end position="23"/>
    </location>
</feature>
<evidence type="ECO:0000313" key="12">
    <source>
        <dbReference type="Proteomes" id="UP000728185"/>
    </source>
</evidence>
<feature type="chain" id="PRO_5034171836" evidence="8">
    <location>
        <begin position="24"/>
        <end position="548"/>
    </location>
</feature>
<evidence type="ECO:0000256" key="4">
    <source>
        <dbReference type="ARBA" id="ARBA00022741"/>
    </source>
</evidence>
<dbReference type="EMBL" id="LUCM01010641">
    <property type="protein sequence ID" value="KAA0185189.1"/>
    <property type="molecule type" value="Genomic_DNA"/>
</dbReference>
<evidence type="ECO:0000256" key="1">
    <source>
        <dbReference type="ARBA" id="ARBA00022527"/>
    </source>
</evidence>
<keyword evidence="3" id="KW-0808">Transferase</keyword>
<dbReference type="OrthoDB" id="63267at2759"/>
<dbReference type="GO" id="GO:0005524">
    <property type="term" value="F:ATP binding"/>
    <property type="evidence" value="ECO:0007669"/>
    <property type="project" value="UniProtKB-KW"/>
</dbReference>
<name>A0A8E0RMD0_9TREM</name>
<evidence type="ECO:0000256" key="3">
    <source>
        <dbReference type="ARBA" id="ARBA00022679"/>
    </source>
</evidence>
<keyword evidence="4" id="KW-0547">Nucleotide-binding</keyword>
<keyword evidence="1" id="KW-0723">Serine/threonine-protein kinase</keyword>
<protein>
    <submittedName>
        <fullName evidence="11">Serine/threonine kinase</fullName>
    </submittedName>
</protein>
<evidence type="ECO:0000259" key="10">
    <source>
        <dbReference type="PROSITE" id="PS51285"/>
    </source>
</evidence>
<dbReference type="SMART" id="SM00220">
    <property type="entry name" value="S_TKc"/>
    <property type="match status" value="1"/>
</dbReference>
<evidence type="ECO:0000256" key="2">
    <source>
        <dbReference type="ARBA" id="ARBA00022553"/>
    </source>
</evidence>
<keyword evidence="5 11" id="KW-0418">Kinase</keyword>
<dbReference type="Pfam" id="PF00433">
    <property type="entry name" value="Pkinase_C"/>
    <property type="match status" value="1"/>
</dbReference>
<dbReference type="CDD" id="cd14091">
    <property type="entry name" value="STKc_RSK_C"/>
    <property type="match status" value="1"/>
</dbReference>
<dbReference type="SMART" id="SM00133">
    <property type="entry name" value="S_TK_X"/>
    <property type="match status" value="1"/>
</dbReference>
<dbReference type="Gene3D" id="1.10.510.10">
    <property type="entry name" value="Transferase(Phosphotransferase) domain 1"/>
    <property type="match status" value="2"/>
</dbReference>
<organism evidence="11 12">
    <name type="scientific">Fasciolopsis buskii</name>
    <dbReference type="NCBI Taxonomy" id="27845"/>
    <lineage>
        <taxon>Eukaryota</taxon>
        <taxon>Metazoa</taxon>
        <taxon>Spiralia</taxon>
        <taxon>Lophotrochozoa</taxon>
        <taxon>Platyhelminthes</taxon>
        <taxon>Trematoda</taxon>
        <taxon>Digenea</taxon>
        <taxon>Plagiorchiida</taxon>
        <taxon>Echinostomata</taxon>
        <taxon>Echinostomatoidea</taxon>
        <taxon>Fasciolidae</taxon>
        <taxon>Fasciolopsis</taxon>
    </lineage>
</organism>
<dbReference type="InterPro" id="IPR000961">
    <property type="entry name" value="AGC-kinase_C"/>
</dbReference>
<dbReference type="PROSITE" id="PS51285">
    <property type="entry name" value="AGC_KINASE_CTER"/>
    <property type="match status" value="1"/>
</dbReference>
<dbReference type="PROSITE" id="PS50011">
    <property type="entry name" value="PROTEIN_KINASE_DOM"/>
    <property type="match status" value="1"/>
</dbReference>
<dbReference type="Pfam" id="PF00069">
    <property type="entry name" value="Pkinase"/>
    <property type="match status" value="1"/>
</dbReference>
<proteinExistence type="predicted"/>
<feature type="domain" description="AGC-kinase C-terminal" evidence="10">
    <location>
        <begin position="46"/>
        <end position="115"/>
    </location>
</feature>
<comment type="caution">
    <text evidence="11">The sequence shown here is derived from an EMBL/GenBank/DDBJ whole genome shotgun (WGS) entry which is preliminary data.</text>
</comment>
<keyword evidence="6" id="KW-0067">ATP-binding</keyword>
<dbReference type="SUPFAM" id="SSF56112">
    <property type="entry name" value="Protein kinase-like (PK-like)"/>
    <property type="match status" value="2"/>
</dbReference>
<evidence type="ECO:0000259" key="9">
    <source>
        <dbReference type="PROSITE" id="PS50011"/>
    </source>
</evidence>
<dbReference type="InterPro" id="IPR011009">
    <property type="entry name" value="Kinase-like_dom_sf"/>
</dbReference>
<feature type="region of interest" description="Disordered" evidence="7">
    <location>
        <begin position="510"/>
        <end position="548"/>
    </location>
</feature>
<evidence type="ECO:0000256" key="7">
    <source>
        <dbReference type="SAM" id="MobiDB-lite"/>
    </source>
</evidence>
<keyword evidence="12" id="KW-1185">Reference proteome</keyword>
<sequence length="548" mass="60857">MPAFLLFRALSVVLTYLPPNSYWDPDNVTGYGPNGFADLKSHPFFASIDWEQLLAGKITPPFKPPCSHADDASNFDTQFTSIPPFDSPGAPPSASAHLLFRGFSYVAPSFFNDPTTTTTVAQKLNKTDGGAKDTVQRNGQNSTAPNIIKNIETARANPATGPADLPPLTPTTARQFSRLTGLKGVKTRPIQTEYKILNEIGRGSYAVVHKCIQRNTNTVFSVKIIDKVRRDVREEVEILLRLHSHPNIVTLRDVFENGNMVYLVMDYLEGGELFDKICRQQNFSEREASAILKVLASTLDYLHQNMASLFVSLNEPFSFYVFICACSLVVHRDLKPSNIMYADQSDSPAALRICDFGFAKQLRAENGLLMTPCYTANFVAPEVLKMQGYHAACDVWSLGVIVYCMLIGQAPFSLRPEDSPETILSRIDAGRFDTSRPVWSALSSSAKDLIRQMLNPEPTKRCTASEISRHPWIVNVDQLPTKSIENSFARDPLQMKEAVAATFRALQNTPMPKLEPVEASTIAQRRGHSKRLSSSQPPVDSSMKRETT</sequence>
<keyword evidence="2" id="KW-0597">Phosphoprotein</keyword>
<dbReference type="PANTHER" id="PTHR24347">
    <property type="entry name" value="SERINE/THREONINE-PROTEIN KINASE"/>
    <property type="match status" value="1"/>
</dbReference>
<reference evidence="11" key="1">
    <citation type="submission" date="2019-05" db="EMBL/GenBank/DDBJ databases">
        <title>Annotation for the trematode Fasciolopsis buski.</title>
        <authorList>
            <person name="Choi Y.-J."/>
        </authorList>
    </citation>
    <scope>NUCLEOTIDE SEQUENCE</scope>
    <source>
        <strain evidence="11">HT</strain>
        <tissue evidence="11">Whole worm</tissue>
    </source>
</reference>
<dbReference type="GO" id="GO:0004674">
    <property type="term" value="F:protein serine/threonine kinase activity"/>
    <property type="evidence" value="ECO:0007669"/>
    <property type="project" value="UniProtKB-KW"/>
</dbReference>
<dbReference type="InterPro" id="IPR008271">
    <property type="entry name" value="Ser/Thr_kinase_AS"/>
</dbReference>
<evidence type="ECO:0000313" key="11">
    <source>
        <dbReference type="EMBL" id="KAA0185189.1"/>
    </source>
</evidence>
<dbReference type="Gene3D" id="3.30.200.20">
    <property type="entry name" value="Phosphorylase Kinase, domain 1"/>
    <property type="match status" value="2"/>
</dbReference>
<evidence type="ECO:0000256" key="5">
    <source>
        <dbReference type="ARBA" id="ARBA00022777"/>
    </source>
</evidence>
<dbReference type="Proteomes" id="UP000728185">
    <property type="component" value="Unassembled WGS sequence"/>
</dbReference>
<dbReference type="AlphaFoldDB" id="A0A8E0RMD0"/>
<dbReference type="InterPro" id="IPR017892">
    <property type="entry name" value="Pkinase_C"/>
</dbReference>
<keyword evidence="8" id="KW-0732">Signal</keyword>
<feature type="domain" description="Protein kinase" evidence="9">
    <location>
        <begin position="194"/>
        <end position="473"/>
    </location>
</feature>
<evidence type="ECO:0000256" key="8">
    <source>
        <dbReference type="SAM" id="SignalP"/>
    </source>
</evidence>
<gene>
    <name evidence="11" type="ORF">FBUS_04972</name>
</gene>